<name>A0A9D7SZY3_9BACT</name>
<evidence type="ECO:0000313" key="2">
    <source>
        <dbReference type="EMBL" id="MBK9983869.1"/>
    </source>
</evidence>
<dbReference type="EMBL" id="JADKGY010000029">
    <property type="protein sequence ID" value="MBK9983869.1"/>
    <property type="molecule type" value="Genomic_DNA"/>
</dbReference>
<sequence>MKKMRYLVYFISLGVLLLTTVIGCEYEGAQVNQSDSPNITSGSNLDPGPDGNPATYDQNPDNLPLSALKTYENINRVEVQNPTKYGAPPRCMRYL</sequence>
<feature type="compositionally biased region" description="Polar residues" evidence="1">
    <location>
        <begin position="31"/>
        <end position="44"/>
    </location>
</feature>
<gene>
    <name evidence="2" type="ORF">IPP15_16120</name>
</gene>
<accession>A0A9D7SZY3</accession>
<organism evidence="2 3">
    <name type="scientific">Candidatus Opimibacter skivensis</name>
    <dbReference type="NCBI Taxonomy" id="2982028"/>
    <lineage>
        <taxon>Bacteria</taxon>
        <taxon>Pseudomonadati</taxon>
        <taxon>Bacteroidota</taxon>
        <taxon>Saprospiria</taxon>
        <taxon>Saprospirales</taxon>
        <taxon>Saprospiraceae</taxon>
        <taxon>Candidatus Opimibacter</taxon>
    </lineage>
</organism>
<reference evidence="2 3" key="1">
    <citation type="submission" date="2020-10" db="EMBL/GenBank/DDBJ databases">
        <title>Connecting structure to function with the recovery of over 1000 high-quality activated sludge metagenome-assembled genomes encoding full-length rRNA genes using long-read sequencing.</title>
        <authorList>
            <person name="Singleton C.M."/>
            <person name="Petriglieri F."/>
            <person name="Kristensen J.M."/>
            <person name="Kirkegaard R.H."/>
            <person name="Michaelsen T.Y."/>
            <person name="Andersen M.H."/>
            <person name="Karst S.M."/>
            <person name="Dueholm M.S."/>
            <person name="Nielsen P.H."/>
            <person name="Albertsen M."/>
        </authorList>
    </citation>
    <scope>NUCLEOTIDE SEQUENCE [LARGE SCALE GENOMIC DNA]</scope>
    <source>
        <strain evidence="2">Ribe_18-Q3-R11-54_MAXAC.273</strain>
    </source>
</reference>
<dbReference type="AlphaFoldDB" id="A0A9D7SZY3"/>
<evidence type="ECO:0000313" key="3">
    <source>
        <dbReference type="Proteomes" id="UP000808337"/>
    </source>
</evidence>
<evidence type="ECO:0000256" key="1">
    <source>
        <dbReference type="SAM" id="MobiDB-lite"/>
    </source>
</evidence>
<comment type="caution">
    <text evidence="2">The sequence shown here is derived from an EMBL/GenBank/DDBJ whole genome shotgun (WGS) entry which is preliminary data.</text>
</comment>
<feature type="region of interest" description="Disordered" evidence="1">
    <location>
        <begin position="31"/>
        <end position="62"/>
    </location>
</feature>
<proteinExistence type="predicted"/>
<protein>
    <submittedName>
        <fullName evidence="2">Uncharacterized protein</fullName>
    </submittedName>
</protein>
<dbReference type="Proteomes" id="UP000808337">
    <property type="component" value="Unassembled WGS sequence"/>
</dbReference>
<dbReference type="PROSITE" id="PS51257">
    <property type="entry name" value="PROKAR_LIPOPROTEIN"/>
    <property type="match status" value="1"/>
</dbReference>